<dbReference type="GO" id="GO:0010181">
    <property type="term" value="F:FMN binding"/>
    <property type="evidence" value="ECO:0007669"/>
    <property type="project" value="InterPro"/>
</dbReference>
<dbReference type="SUPFAM" id="SSF50475">
    <property type="entry name" value="FMN-binding split barrel"/>
    <property type="match status" value="1"/>
</dbReference>
<reference evidence="11" key="1">
    <citation type="journal article" date="2023" name="G3 (Bethesda)">
        <title>Whole genome assembly and annotation of the endangered Caribbean coral Acropora cervicornis.</title>
        <authorList>
            <person name="Selwyn J.D."/>
            <person name="Vollmer S.V."/>
        </authorList>
    </citation>
    <scope>NUCLEOTIDE SEQUENCE</scope>
    <source>
        <strain evidence="11">K2</strain>
    </source>
</reference>
<reference evidence="11" key="2">
    <citation type="journal article" date="2023" name="Science">
        <title>Genomic signatures of disease resistance in endangered staghorn corals.</title>
        <authorList>
            <person name="Vollmer S.V."/>
            <person name="Selwyn J.D."/>
            <person name="Despard B.A."/>
            <person name="Roesel C.L."/>
        </authorList>
    </citation>
    <scope>NUCLEOTIDE SEQUENCE</scope>
    <source>
        <strain evidence="11">K2</strain>
    </source>
</reference>
<gene>
    <name evidence="11" type="ORF">P5673_014873</name>
</gene>
<dbReference type="GO" id="GO:0008615">
    <property type="term" value="P:pyridoxine biosynthetic process"/>
    <property type="evidence" value="ECO:0007669"/>
    <property type="project" value="InterPro"/>
</dbReference>
<dbReference type="EC" id="1.4.3.5" evidence="6"/>
<comment type="caution">
    <text evidence="11">The sequence shown here is derived from an EMBL/GenBank/DDBJ whole genome shotgun (WGS) entry which is preliminary data.</text>
</comment>
<dbReference type="InterPro" id="IPR012349">
    <property type="entry name" value="Split_barrel_FMN-bd"/>
</dbReference>
<evidence type="ECO:0000313" key="11">
    <source>
        <dbReference type="EMBL" id="KAK2562117.1"/>
    </source>
</evidence>
<dbReference type="PIRSF" id="PIRSF000190">
    <property type="entry name" value="Pyd_amn-ph_oxd"/>
    <property type="match status" value="1"/>
</dbReference>
<comment type="pathway">
    <text evidence="4">Cofactor metabolism; pyridoxal 5'-phosphate salvage; pyridoxal 5'-phosphate from pyridoxine 5'-phosphate: step 1/1.</text>
</comment>
<evidence type="ECO:0000256" key="2">
    <source>
        <dbReference type="ARBA" id="ARBA00003691"/>
    </source>
</evidence>
<dbReference type="AlphaFoldDB" id="A0AAD9QIY4"/>
<dbReference type="Proteomes" id="UP001249851">
    <property type="component" value="Unassembled WGS sequence"/>
</dbReference>
<evidence type="ECO:0000256" key="4">
    <source>
        <dbReference type="ARBA" id="ARBA00005037"/>
    </source>
</evidence>
<dbReference type="InterPro" id="IPR011576">
    <property type="entry name" value="Pyridox_Oxase_N"/>
</dbReference>
<evidence type="ECO:0000256" key="8">
    <source>
        <dbReference type="ARBA" id="ARBA00022643"/>
    </source>
</evidence>
<feature type="domain" description="Pyridoxamine 5'-phosphate oxidase N-terminal" evidence="10">
    <location>
        <begin position="44"/>
        <end position="158"/>
    </location>
</feature>
<evidence type="ECO:0000256" key="5">
    <source>
        <dbReference type="ARBA" id="ARBA00007301"/>
    </source>
</evidence>
<protein>
    <recommendedName>
        <fullName evidence="6">pyridoxal 5'-phosphate synthase</fullName>
        <ecNumber evidence="6">1.4.3.5</ecNumber>
    </recommendedName>
</protein>
<evidence type="ECO:0000259" key="10">
    <source>
        <dbReference type="Pfam" id="PF01243"/>
    </source>
</evidence>
<dbReference type="NCBIfam" id="NF004231">
    <property type="entry name" value="PRK05679.1"/>
    <property type="match status" value="1"/>
</dbReference>
<name>A0AAD9QIY4_ACRCE</name>
<comment type="function">
    <text evidence="2">Catalyzes the oxidation of either pyridoxine 5'-phosphate (PNP) or pyridoxamine 5'-phosphate (PMP) into pyridoxal 5'-phosphate (PLP).</text>
</comment>
<dbReference type="Pfam" id="PF01243">
    <property type="entry name" value="PNPOx_N"/>
    <property type="match status" value="1"/>
</dbReference>
<evidence type="ECO:0000256" key="6">
    <source>
        <dbReference type="ARBA" id="ARBA00012801"/>
    </source>
</evidence>
<proteinExistence type="inferred from homology"/>
<sequence length="202" mass="23760">MMRKIALPAMRTDCNAHIFEDTCFAAKEPIMQFDAWFKEATTAEDIGEPNLMVLTTCGRECRPRARIVYLRGYDETGFRFHTNYASLKGQQLKENPYACLLFFWGPLHRQVIIEGEVEKLTEKENEKQFHTSPRFHQIADLVSFNQSSVIASREVLDDKEAKLKEEYADIEKVIPKPYYRYILVRKLSKSDLKFLKRERKVR</sequence>
<evidence type="ECO:0000256" key="1">
    <source>
        <dbReference type="ARBA" id="ARBA00001917"/>
    </source>
</evidence>
<keyword evidence="12" id="KW-1185">Reference proteome</keyword>
<dbReference type="GO" id="GO:0004733">
    <property type="term" value="F:pyridoxamine phosphate oxidase activity"/>
    <property type="evidence" value="ECO:0007669"/>
    <property type="project" value="UniProtKB-EC"/>
</dbReference>
<dbReference type="Gene3D" id="2.30.110.10">
    <property type="entry name" value="Electron Transport, Fmn-binding Protein, Chain A"/>
    <property type="match status" value="1"/>
</dbReference>
<comment type="pathway">
    <text evidence="3">Cofactor metabolism; pyridoxal 5'-phosphate salvage; pyridoxal 5'-phosphate from pyridoxamine 5'-phosphate: step 1/1.</text>
</comment>
<dbReference type="PANTHER" id="PTHR10851:SF0">
    <property type="entry name" value="PYRIDOXINE-5'-PHOSPHATE OXIDASE"/>
    <property type="match status" value="1"/>
</dbReference>
<comment type="cofactor">
    <cofactor evidence="1">
        <name>FMN</name>
        <dbReference type="ChEBI" id="CHEBI:58210"/>
    </cofactor>
</comment>
<evidence type="ECO:0000256" key="9">
    <source>
        <dbReference type="ARBA" id="ARBA00023002"/>
    </source>
</evidence>
<evidence type="ECO:0000256" key="3">
    <source>
        <dbReference type="ARBA" id="ARBA00004738"/>
    </source>
</evidence>
<evidence type="ECO:0000256" key="7">
    <source>
        <dbReference type="ARBA" id="ARBA00022630"/>
    </source>
</evidence>
<keyword evidence="8" id="KW-0288">FMN</keyword>
<keyword evidence="7" id="KW-0285">Flavoprotein</keyword>
<accession>A0AAD9QIY4</accession>
<organism evidence="11 12">
    <name type="scientific">Acropora cervicornis</name>
    <name type="common">Staghorn coral</name>
    <dbReference type="NCBI Taxonomy" id="6130"/>
    <lineage>
        <taxon>Eukaryota</taxon>
        <taxon>Metazoa</taxon>
        <taxon>Cnidaria</taxon>
        <taxon>Anthozoa</taxon>
        <taxon>Hexacorallia</taxon>
        <taxon>Scleractinia</taxon>
        <taxon>Astrocoeniina</taxon>
        <taxon>Acroporidae</taxon>
        <taxon>Acropora</taxon>
    </lineage>
</organism>
<dbReference type="InterPro" id="IPR000659">
    <property type="entry name" value="Pyridox_Oxase"/>
</dbReference>
<evidence type="ECO:0000313" key="12">
    <source>
        <dbReference type="Proteomes" id="UP001249851"/>
    </source>
</evidence>
<comment type="similarity">
    <text evidence="5">Belongs to the pyridoxamine 5'-phosphate oxidase family.</text>
</comment>
<keyword evidence="9" id="KW-0560">Oxidoreductase</keyword>
<dbReference type="PANTHER" id="PTHR10851">
    <property type="entry name" value="PYRIDOXINE-5-PHOSPHATE OXIDASE"/>
    <property type="match status" value="1"/>
</dbReference>
<dbReference type="EMBL" id="JARQWQ010000030">
    <property type="protein sequence ID" value="KAK2562117.1"/>
    <property type="molecule type" value="Genomic_DNA"/>
</dbReference>